<dbReference type="RefSeq" id="WP_193902398.1">
    <property type="nucleotide sequence ID" value="NZ_CP063450.1"/>
</dbReference>
<evidence type="ECO:0000313" key="1">
    <source>
        <dbReference type="EMBL" id="QOV97612.1"/>
    </source>
</evidence>
<accession>A0A7M2XJU7</accession>
<sequence>MPITYPPPAPTLSGDYTTISRFLNDPTLIARRLRTIAEQRFIADVLLTGRYTTDSGSVQYEQGETIYSDRPPEAVAPGAEYPLTSIGTGTAQLAKTVKWGQDVEITDEAISRQKIDPVNRALIKMVNQMVKTIDSVALGAIASQVTQSTDAIAPWSGTGAAPSILRDVLRAVANIRALNEGFEADTVVIDDLTFANIMSDDKIATLLARESQDSPIYTGALPEIANLRFLPTPNLPVANTALVLDSTQLGGMADENLQGPGYVNTDGVGVQAKTIRKDDDDKWRLRCRRVTVPIVVEPRAAWKINKVVTA</sequence>
<evidence type="ECO:0000313" key="2">
    <source>
        <dbReference type="Proteomes" id="UP000593818"/>
    </source>
</evidence>
<protein>
    <recommendedName>
        <fullName evidence="3">Major capsid protein</fullName>
    </recommendedName>
</protein>
<organism evidence="1 2">
    <name type="scientific">Rhodococcus pyridinivorans</name>
    <dbReference type="NCBI Taxonomy" id="103816"/>
    <lineage>
        <taxon>Bacteria</taxon>
        <taxon>Bacillati</taxon>
        <taxon>Actinomycetota</taxon>
        <taxon>Actinomycetes</taxon>
        <taxon>Mycobacteriales</taxon>
        <taxon>Nocardiaceae</taxon>
        <taxon>Rhodococcus</taxon>
    </lineage>
</organism>
<keyword evidence="2" id="KW-1185">Reference proteome</keyword>
<dbReference type="EMBL" id="CP063450">
    <property type="protein sequence ID" value="QOV97612.1"/>
    <property type="molecule type" value="Genomic_DNA"/>
</dbReference>
<dbReference type="Proteomes" id="UP000593818">
    <property type="component" value="Chromosome"/>
</dbReference>
<dbReference type="Pfam" id="PF25209">
    <property type="entry name" value="Phage_capsid_4"/>
    <property type="match status" value="1"/>
</dbReference>
<name>A0A7M2XJU7_9NOCA</name>
<evidence type="ECO:0008006" key="3">
    <source>
        <dbReference type="Google" id="ProtNLM"/>
    </source>
</evidence>
<gene>
    <name evidence="1" type="ORF">INP59_16950</name>
</gene>
<dbReference type="AlphaFoldDB" id="A0A7M2XJU7"/>
<reference evidence="1 2" key="1">
    <citation type="submission" date="2020-10" db="EMBL/GenBank/DDBJ databases">
        <title>Whole genome sequence of oil-degrading bacteria Rhodococcus pyridinivorans strain 5Ap.</title>
        <authorList>
            <person name="Akhremchuk A.E."/>
            <person name="Valentovich L.N."/>
            <person name="Charniauskaya M.I."/>
            <person name="Bukliarevich H.A."/>
            <person name="Titok M.A."/>
        </authorList>
    </citation>
    <scope>NUCLEOTIDE SEQUENCE [LARGE SCALE GENOMIC DNA]</scope>
    <source>
        <strain evidence="1 2">5Ap</strain>
    </source>
</reference>
<proteinExistence type="predicted"/>